<proteinExistence type="predicted"/>
<sequence length="28" mass="3729">MWTFFYSFWNSLMDHNNRRNDREWKIFS</sequence>
<dbReference type="AlphaFoldDB" id="A0A0A9BG04"/>
<protein>
    <submittedName>
        <fullName evidence="1">Uncharacterized protein</fullName>
    </submittedName>
</protein>
<reference evidence="1" key="1">
    <citation type="submission" date="2014-09" db="EMBL/GenBank/DDBJ databases">
        <authorList>
            <person name="Magalhaes I.L.F."/>
            <person name="Oliveira U."/>
            <person name="Santos F.R."/>
            <person name="Vidigal T.H.D.A."/>
            <person name="Brescovit A.D."/>
            <person name="Santos A.J."/>
        </authorList>
    </citation>
    <scope>NUCLEOTIDE SEQUENCE</scope>
    <source>
        <tissue evidence="1">Shoot tissue taken approximately 20 cm above the soil surface</tissue>
    </source>
</reference>
<evidence type="ECO:0000313" key="1">
    <source>
        <dbReference type="EMBL" id="JAD62281.1"/>
    </source>
</evidence>
<organism evidence="1">
    <name type="scientific">Arundo donax</name>
    <name type="common">Giant reed</name>
    <name type="synonym">Donax arundinaceus</name>
    <dbReference type="NCBI Taxonomy" id="35708"/>
    <lineage>
        <taxon>Eukaryota</taxon>
        <taxon>Viridiplantae</taxon>
        <taxon>Streptophyta</taxon>
        <taxon>Embryophyta</taxon>
        <taxon>Tracheophyta</taxon>
        <taxon>Spermatophyta</taxon>
        <taxon>Magnoliopsida</taxon>
        <taxon>Liliopsida</taxon>
        <taxon>Poales</taxon>
        <taxon>Poaceae</taxon>
        <taxon>PACMAD clade</taxon>
        <taxon>Arundinoideae</taxon>
        <taxon>Arundineae</taxon>
        <taxon>Arundo</taxon>
    </lineage>
</organism>
<dbReference type="EMBL" id="GBRH01235614">
    <property type="protein sequence ID" value="JAD62281.1"/>
    <property type="molecule type" value="Transcribed_RNA"/>
</dbReference>
<reference evidence="1" key="2">
    <citation type="journal article" date="2015" name="Data Brief">
        <title>Shoot transcriptome of the giant reed, Arundo donax.</title>
        <authorList>
            <person name="Barrero R.A."/>
            <person name="Guerrero F.D."/>
            <person name="Moolhuijzen P."/>
            <person name="Goolsby J.A."/>
            <person name="Tidwell J."/>
            <person name="Bellgard S.E."/>
            <person name="Bellgard M.I."/>
        </authorList>
    </citation>
    <scope>NUCLEOTIDE SEQUENCE</scope>
    <source>
        <tissue evidence="1">Shoot tissue taken approximately 20 cm above the soil surface</tissue>
    </source>
</reference>
<accession>A0A0A9BG04</accession>
<name>A0A0A9BG04_ARUDO</name>